<evidence type="ECO:0000313" key="1">
    <source>
        <dbReference type="EMBL" id="CAB3941618.1"/>
    </source>
</evidence>
<reference evidence="1 2" key="1">
    <citation type="submission" date="2020-04" db="EMBL/GenBank/DDBJ databases">
        <authorList>
            <person name="De Canck E."/>
        </authorList>
    </citation>
    <scope>NUCLEOTIDE SEQUENCE [LARGE SCALE GENOMIC DNA]</scope>
    <source>
        <strain evidence="1 2">LMG 7053</strain>
    </source>
</reference>
<dbReference type="Proteomes" id="UP000494161">
    <property type="component" value="Unassembled WGS sequence"/>
</dbReference>
<name>A0ABM8LPT1_9BURK</name>
<comment type="caution">
    <text evidence="1">The sequence shown here is derived from an EMBL/GenBank/DDBJ whole genome shotgun (WGS) entry which is preliminary data.</text>
</comment>
<sequence>MSYFTAPIHPGGCWVCTHFHGETTDEGRRPVCRYEPHFPIAPSFPDEGCSHWMREPGADDEIKLSSDREYVATAVFPLKR</sequence>
<dbReference type="RefSeq" id="WP_083036932.1">
    <property type="nucleotide sequence ID" value="NZ_CADILJ010000005.1"/>
</dbReference>
<dbReference type="EMBL" id="CADILJ010000005">
    <property type="protein sequence ID" value="CAB3941618.1"/>
    <property type="molecule type" value="Genomic_DNA"/>
</dbReference>
<protein>
    <submittedName>
        <fullName evidence="1">Uncharacterized protein</fullName>
    </submittedName>
</protein>
<proteinExistence type="predicted"/>
<keyword evidence="2" id="KW-1185">Reference proteome</keyword>
<accession>A0ABM8LPT1</accession>
<gene>
    <name evidence="1" type="ORF">LMG7053_00983</name>
</gene>
<organism evidence="1 2">
    <name type="scientific">Achromobacter ruhlandii</name>
    <dbReference type="NCBI Taxonomy" id="72557"/>
    <lineage>
        <taxon>Bacteria</taxon>
        <taxon>Pseudomonadati</taxon>
        <taxon>Pseudomonadota</taxon>
        <taxon>Betaproteobacteria</taxon>
        <taxon>Burkholderiales</taxon>
        <taxon>Alcaligenaceae</taxon>
        <taxon>Achromobacter</taxon>
    </lineage>
</organism>
<evidence type="ECO:0000313" key="2">
    <source>
        <dbReference type="Proteomes" id="UP000494161"/>
    </source>
</evidence>